<dbReference type="PANTHER" id="PTHR33463:SF198">
    <property type="entry name" value="RPP4C3"/>
    <property type="match status" value="1"/>
</dbReference>
<evidence type="ECO:0000256" key="1">
    <source>
        <dbReference type="ARBA" id="ARBA00008894"/>
    </source>
</evidence>
<dbReference type="Pfam" id="PF23598">
    <property type="entry name" value="LRR_14"/>
    <property type="match status" value="1"/>
</dbReference>
<dbReference type="EMBL" id="VIEB01000509">
    <property type="protein sequence ID" value="TQD88444.1"/>
    <property type="molecule type" value="Genomic_DNA"/>
</dbReference>
<dbReference type="Gene3D" id="3.40.50.300">
    <property type="entry name" value="P-loop containing nucleotide triphosphate hydrolases"/>
    <property type="match status" value="1"/>
</dbReference>
<dbReference type="Pfam" id="PF23247">
    <property type="entry name" value="LRR_RPS2"/>
    <property type="match status" value="2"/>
</dbReference>
<dbReference type="InterPro" id="IPR055414">
    <property type="entry name" value="LRR_R13L4/SHOC2-like"/>
</dbReference>
<dbReference type="InterPro" id="IPR002182">
    <property type="entry name" value="NB-ARC"/>
</dbReference>
<evidence type="ECO:0000256" key="4">
    <source>
        <dbReference type="ARBA" id="ARBA00022821"/>
    </source>
</evidence>
<dbReference type="GO" id="GO:0043531">
    <property type="term" value="F:ADP binding"/>
    <property type="evidence" value="ECO:0007669"/>
    <property type="project" value="InterPro"/>
</dbReference>
<dbReference type="Gene3D" id="1.10.8.430">
    <property type="entry name" value="Helical domain of apoptotic protease-activating factors"/>
    <property type="match status" value="1"/>
</dbReference>
<accession>A0A540LPM0</accession>
<dbReference type="SUPFAM" id="SSF52540">
    <property type="entry name" value="P-loop containing nucleoside triphosphate hydrolases"/>
    <property type="match status" value="1"/>
</dbReference>
<evidence type="ECO:0000256" key="5">
    <source>
        <dbReference type="ARBA" id="ARBA00022840"/>
    </source>
</evidence>
<dbReference type="InterPro" id="IPR032675">
    <property type="entry name" value="LRR_dom_sf"/>
</dbReference>
<evidence type="ECO:0000256" key="3">
    <source>
        <dbReference type="ARBA" id="ARBA00022741"/>
    </source>
</evidence>
<dbReference type="InterPro" id="IPR050905">
    <property type="entry name" value="Plant_NBS-LRR"/>
</dbReference>
<reference evidence="7 8" key="1">
    <citation type="journal article" date="2019" name="G3 (Bethesda)">
        <title>Sequencing of a Wild Apple (Malus baccata) Genome Unravels the Differences Between Cultivated and Wild Apple Species Regarding Disease Resistance and Cold Tolerance.</title>
        <authorList>
            <person name="Chen X."/>
        </authorList>
    </citation>
    <scope>NUCLEOTIDE SEQUENCE [LARGE SCALE GENOMIC DNA]</scope>
    <source>
        <strain evidence="8">cv. Shandingzi</strain>
        <tissue evidence="7">Leaves</tissue>
    </source>
</reference>
<sequence length="1373" mass="155447">MAMEILTAIIPTIIDYTIRPVARQVGYIISYKSNLEDLRSKLDDFDTVIQEMNHEVDEVGRKVNQKVKADVQKWLSDAKNTNGEAEALLHDQGRAKTKCLIICPNLISYHQRSRKSTKLMEKIEAHENKKKGFQSLSHDAPVEDISGIASHDYMAFESRISMVKDIITELKNPDINRIGVYGLGGVGKTTLAKEVYREAVKEKLFGNVVIIINVKEKEDKKIQREITERLGMDDESEDMGKKANLLRARIKEEQTLVILDDVLERIDFEAMGLVSVLNCKLLLTSRERKVLSSDMRTHKEFPLGFLTEKESWSLFEKVAGNVVKDNRIQKEATQLAKKCGGLPVLVVAVASALKDSSLQEWKDALKSFKRFAEEELDEKAFLALKWSYKRLEDQELQQLFLLCGILANGGSTIYVFYLLHCAMGLCLVGSVETVEEARISLNRMVKKLKNSCLLLDSNDDRTVKMHELVREVAFRIASDDQKAFSKAYGDEVKEWPAKDFLQKCTRMSLIGCKIPRLPEVPWECPKLKLLILSDNYMGNSQEIPSKFFEGMKELKVLDLTKFRIPSLPPSLPSLEHLHTLCLDQCELEDIALVGQLTNLKILSLLHSEVKELPKEIRQLTSLQLLDLTCCSKLALIPPDAISCLTRLEDLRMGIKSFKRWEGEGLVDGRRSNASVSELKHLSHLSALDVHIPDANLLPTNLFSDKLERYTILVGDCWEYPNILATSSNMLKLKLTSSNQFDRGIKLLVKRCEQLYLDGVEIVNIISYLFDSEAVNQLTHLHVQNNDEVTYVINSVGWSYSQNVFLNLESLSLKNIVSLKSVCYGQLIGNPFQKLKSLTLQNLPKLIGFSSKGKHLTNDTNADEIVLEDEAGGPPRLFNNEEVLMSNLITLTVHQCDSLRFLFSSSMVKCLGQLKHLKISKCQALQMVYDTSTTTQLNCFECPNLNSIEIDSCDSLKNVFPASVAKDLKQLSKLKVKNCGLMEEIVAKEEGSQTTYEEFGFPKVTLIEFHNLPQLGSFYPGLHVSNWPSLHYLKFTKCGGVEILPAEFSTSQDKLELSYPKPTKQSFFLIDKGKSFFNLECLILDEDTEILYGPLLAELFRKLKRIDFATSHPKSDVFFENFQNIELLCVLSAPWKELIVHDHQGSSSGEIHEVGTLPRVKALWLNNMPELIHLGKENSQSGGPVFPNLNILRLEKCGKLENLASTLISFRNLTTLIILDCHGLQYLIPYYVAKNLQQLQVLDVGYCERMVKIVASNGDDAENEITFSCLQDLKLRDLPSLQGFCTGNCIFKVPSLQSKNLMVKNCQRIELKISPDGLLQSDPRPERLQIAEEIDDVRMPSDSKENDQIVSTSFTKYVSINFTLQFFSFFFSER</sequence>
<name>A0A540LPM0_MALBA</name>
<dbReference type="InterPro" id="IPR027417">
    <property type="entry name" value="P-loop_NTPase"/>
</dbReference>
<comment type="similarity">
    <text evidence="1">Belongs to the disease resistance NB-LRR family.</text>
</comment>
<protein>
    <recommendedName>
        <fullName evidence="6">AAA+ ATPase domain-containing protein</fullName>
    </recommendedName>
</protein>
<organism evidence="7 8">
    <name type="scientific">Malus baccata</name>
    <name type="common">Siberian crab apple</name>
    <name type="synonym">Pyrus baccata</name>
    <dbReference type="NCBI Taxonomy" id="106549"/>
    <lineage>
        <taxon>Eukaryota</taxon>
        <taxon>Viridiplantae</taxon>
        <taxon>Streptophyta</taxon>
        <taxon>Embryophyta</taxon>
        <taxon>Tracheophyta</taxon>
        <taxon>Spermatophyta</taxon>
        <taxon>Magnoliopsida</taxon>
        <taxon>eudicotyledons</taxon>
        <taxon>Gunneridae</taxon>
        <taxon>Pentapetalae</taxon>
        <taxon>rosids</taxon>
        <taxon>fabids</taxon>
        <taxon>Rosales</taxon>
        <taxon>Rosaceae</taxon>
        <taxon>Amygdaloideae</taxon>
        <taxon>Maleae</taxon>
        <taxon>Malus</taxon>
    </lineage>
</organism>
<dbReference type="Proteomes" id="UP000315295">
    <property type="component" value="Unassembled WGS sequence"/>
</dbReference>
<dbReference type="InterPro" id="IPR042197">
    <property type="entry name" value="Apaf_helical"/>
</dbReference>
<feature type="domain" description="AAA+ ATPase" evidence="6">
    <location>
        <begin position="174"/>
        <end position="305"/>
    </location>
</feature>
<dbReference type="SUPFAM" id="SSF52058">
    <property type="entry name" value="L domain-like"/>
    <property type="match status" value="2"/>
</dbReference>
<keyword evidence="3" id="KW-0547">Nucleotide-binding</keyword>
<dbReference type="GO" id="GO:0006952">
    <property type="term" value="P:defense response"/>
    <property type="evidence" value="ECO:0007669"/>
    <property type="project" value="UniProtKB-KW"/>
</dbReference>
<keyword evidence="8" id="KW-1185">Reference proteome</keyword>
<gene>
    <name evidence="7" type="ORF">C1H46_025968</name>
</gene>
<dbReference type="InterPro" id="IPR003593">
    <property type="entry name" value="AAA+_ATPase"/>
</dbReference>
<evidence type="ECO:0000259" key="6">
    <source>
        <dbReference type="SMART" id="SM00382"/>
    </source>
</evidence>
<dbReference type="Pfam" id="PF00931">
    <property type="entry name" value="NB-ARC"/>
    <property type="match status" value="1"/>
</dbReference>
<evidence type="ECO:0000256" key="2">
    <source>
        <dbReference type="ARBA" id="ARBA00022737"/>
    </source>
</evidence>
<evidence type="ECO:0000313" key="7">
    <source>
        <dbReference type="EMBL" id="TQD88444.1"/>
    </source>
</evidence>
<dbReference type="SMART" id="SM00382">
    <property type="entry name" value="AAA"/>
    <property type="match status" value="1"/>
</dbReference>
<proteinExistence type="inferred from homology"/>
<dbReference type="GO" id="GO:0005524">
    <property type="term" value="F:ATP binding"/>
    <property type="evidence" value="ECO:0007669"/>
    <property type="project" value="UniProtKB-KW"/>
</dbReference>
<dbReference type="PRINTS" id="PR00364">
    <property type="entry name" value="DISEASERSIST"/>
</dbReference>
<keyword evidence="4" id="KW-0611">Plant defense</keyword>
<dbReference type="InterPro" id="IPR057135">
    <property type="entry name" value="At4g27190-like_LRR"/>
</dbReference>
<comment type="caution">
    <text evidence="7">The sequence shown here is derived from an EMBL/GenBank/DDBJ whole genome shotgun (WGS) entry which is preliminary data.</text>
</comment>
<evidence type="ECO:0000313" key="8">
    <source>
        <dbReference type="Proteomes" id="UP000315295"/>
    </source>
</evidence>
<dbReference type="Gene3D" id="3.80.10.10">
    <property type="entry name" value="Ribonuclease Inhibitor"/>
    <property type="match status" value="3"/>
</dbReference>
<dbReference type="PANTHER" id="PTHR33463">
    <property type="entry name" value="NB-ARC DOMAIN-CONTAINING PROTEIN-RELATED"/>
    <property type="match status" value="1"/>
</dbReference>
<keyword evidence="5" id="KW-0067">ATP-binding</keyword>
<keyword evidence="2" id="KW-0677">Repeat</keyword>